<sequence length="81" mass="9663">MKKKRLAFILKFCSPNQIYIVDETNQLDTRICPFKVKVKRDINSLKKNQLVIVESVKVTESFITVFIINGKPYYYYHFEII</sequence>
<evidence type="ECO:0000313" key="1">
    <source>
        <dbReference type="EMBL" id="GGE14032.1"/>
    </source>
</evidence>
<protein>
    <submittedName>
        <fullName evidence="1">Uncharacterized protein</fullName>
    </submittedName>
</protein>
<organism evidence="1 2">
    <name type="scientific">Psychroflexus salis</name>
    <dbReference type="NCBI Taxonomy" id="1526574"/>
    <lineage>
        <taxon>Bacteria</taxon>
        <taxon>Pseudomonadati</taxon>
        <taxon>Bacteroidota</taxon>
        <taxon>Flavobacteriia</taxon>
        <taxon>Flavobacteriales</taxon>
        <taxon>Flavobacteriaceae</taxon>
        <taxon>Psychroflexus</taxon>
    </lineage>
</organism>
<keyword evidence="2" id="KW-1185">Reference proteome</keyword>
<proteinExistence type="predicted"/>
<dbReference type="EMBL" id="BMGL01000007">
    <property type="protein sequence ID" value="GGE14032.1"/>
    <property type="molecule type" value="Genomic_DNA"/>
</dbReference>
<dbReference type="RefSeq" id="WP_188406136.1">
    <property type="nucleotide sequence ID" value="NZ_BMGL01000007.1"/>
</dbReference>
<dbReference type="Proteomes" id="UP000599688">
    <property type="component" value="Unassembled WGS sequence"/>
</dbReference>
<gene>
    <name evidence="1" type="ORF">GCM10010831_14250</name>
</gene>
<reference evidence="1 2" key="1">
    <citation type="journal article" date="2014" name="Int. J. Syst. Evol. Microbiol.">
        <title>Complete genome sequence of Corynebacterium casei LMG S-19264T (=DSM 44701T), isolated from a smear-ripened cheese.</title>
        <authorList>
            <consortium name="US DOE Joint Genome Institute (JGI-PGF)"/>
            <person name="Walter F."/>
            <person name="Albersmeier A."/>
            <person name="Kalinowski J."/>
            <person name="Ruckert C."/>
        </authorList>
    </citation>
    <scope>NUCLEOTIDE SEQUENCE [LARGE SCALE GENOMIC DNA]</scope>
    <source>
        <strain evidence="1 2">CGMCC 1.12925</strain>
    </source>
</reference>
<dbReference type="AlphaFoldDB" id="A0A917EA42"/>
<accession>A0A917EA42</accession>
<name>A0A917EA42_9FLAO</name>
<evidence type="ECO:0000313" key="2">
    <source>
        <dbReference type="Proteomes" id="UP000599688"/>
    </source>
</evidence>
<comment type="caution">
    <text evidence="1">The sequence shown here is derived from an EMBL/GenBank/DDBJ whole genome shotgun (WGS) entry which is preliminary data.</text>
</comment>